<evidence type="ECO:0000313" key="2">
    <source>
        <dbReference type="EMBL" id="KAH7073401.1"/>
    </source>
</evidence>
<organism evidence="2 3">
    <name type="scientific">Paraphoma chrysanthemicola</name>
    <dbReference type="NCBI Taxonomy" id="798071"/>
    <lineage>
        <taxon>Eukaryota</taxon>
        <taxon>Fungi</taxon>
        <taxon>Dikarya</taxon>
        <taxon>Ascomycota</taxon>
        <taxon>Pezizomycotina</taxon>
        <taxon>Dothideomycetes</taxon>
        <taxon>Pleosporomycetidae</taxon>
        <taxon>Pleosporales</taxon>
        <taxon>Pleosporineae</taxon>
        <taxon>Phaeosphaeriaceae</taxon>
        <taxon>Paraphoma</taxon>
    </lineage>
</organism>
<keyword evidence="3" id="KW-1185">Reference proteome</keyword>
<proteinExistence type="predicted"/>
<sequence length="155" mass="16323">LAVTRSIPRALRLPGSWCNSKWPFQTARTNVLQSAFVPGRRVNSTGTPPPSHQSLPYIGVPLEPGGYHSNDTASSPAPRDSAPTKARRALGSAARGRIAATIALRAAESVVESTIQLPLSAASHAADRHPAHTSERASECTPAGEGRAVQPQKHI</sequence>
<dbReference type="Proteomes" id="UP000813461">
    <property type="component" value="Unassembled WGS sequence"/>
</dbReference>
<comment type="caution">
    <text evidence="2">The sequence shown here is derived from an EMBL/GenBank/DDBJ whole genome shotgun (WGS) entry which is preliminary data.</text>
</comment>
<evidence type="ECO:0000313" key="3">
    <source>
        <dbReference type="Proteomes" id="UP000813461"/>
    </source>
</evidence>
<accession>A0A8K0QVF0</accession>
<dbReference type="OrthoDB" id="10368733at2759"/>
<dbReference type="AlphaFoldDB" id="A0A8K0QVF0"/>
<gene>
    <name evidence="2" type="ORF">FB567DRAFT_420806</name>
</gene>
<protein>
    <submittedName>
        <fullName evidence="2">Uncharacterized protein</fullName>
    </submittedName>
</protein>
<feature type="non-terminal residue" evidence="2">
    <location>
        <position position="155"/>
    </location>
</feature>
<feature type="region of interest" description="Disordered" evidence="1">
    <location>
        <begin position="43"/>
        <end position="90"/>
    </location>
</feature>
<reference evidence="2" key="1">
    <citation type="journal article" date="2021" name="Nat. Commun.">
        <title>Genetic determinants of endophytism in the Arabidopsis root mycobiome.</title>
        <authorList>
            <person name="Mesny F."/>
            <person name="Miyauchi S."/>
            <person name="Thiergart T."/>
            <person name="Pickel B."/>
            <person name="Atanasova L."/>
            <person name="Karlsson M."/>
            <person name="Huettel B."/>
            <person name="Barry K.W."/>
            <person name="Haridas S."/>
            <person name="Chen C."/>
            <person name="Bauer D."/>
            <person name="Andreopoulos W."/>
            <person name="Pangilinan J."/>
            <person name="LaButti K."/>
            <person name="Riley R."/>
            <person name="Lipzen A."/>
            <person name="Clum A."/>
            <person name="Drula E."/>
            <person name="Henrissat B."/>
            <person name="Kohler A."/>
            <person name="Grigoriev I.V."/>
            <person name="Martin F.M."/>
            <person name="Hacquard S."/>
        </authorList>
    </citation>
    <scope>NUCLEOTIDE SEQUENCE</scope>
    <source>
        <strain evidence="2">MPI-SDFR-AT-0120</strain>
    </source>
</reference>
<evidence type="ECO:0000256" key="1">
    <source>
        <dbReference type="SAM" id="MobiDB-lite"/>
    </source>
</evidence>
<feature type="compositionally biased region" description="Basic and acidic residues" evidence="1">
    <location>
        <begin position="125"/>
        <end position="138"/>
    </location>
</feature>
<dbReference type="EMBL" id="JAGMVJ010000022">
    <property type="protein sequence ID" value="KAH7073401.1"/>
    <property type="molecule type" value="Genomic_DNA"/>
</dbReference>
<feature type="region of interest" description="Disordered" evidence="1">
    <location>
        <begin position="121"/>
        <end position="155"/>
    </location>
</feature>
<name>A0A8K0QVF0_9PLEO</name>
<feature type="non-terminal residue" evidence="2">
    <location>
        <position position="1"/>
    </location>
</feature>